<comment type="caution">
    <text evidence="2">The sequence shown here is derived from an EMBL/GenBank/DDBJ whole genome shotgun (WGS) entry which is preliminary data.</text>
</comment>
<dbReference type="Pfam" id="PF13976">
    <property type="entry name" value="gag_pre-integrs"/>
    <property type="match status" value="1"/>
</dbReference>
<dbReference type="AlphaFoldDB" id="A0A699KSJ5"/>
<accession>A0A699KSJ5</accession>
<feature type="domain" description="GAG-pre-integrase" evidence="1">
    <location>
        <begin position="53"/>
        <end position="89"/>
    </location>
</feature>
<protein>
    <submittedName>
        <fullName evidence="2">Ribonuclease H-like domain-containing protein</fullName>
    </submittedName>
</protein>
<organism evidence="2">
    <name type="scientific">Tanacetum cinerariifolium</name>
    <name type="common">Dalmatian daisy</name>
    <name type="synonym">Chrysanthemum cinerariifolium</name>
    <dbReference type="NCBI Taxonomy" id="118510"/>
    <lineage>
        <taxon>Eukaryota</taxon>
        <taxon>Viridiplantae</taxon>
        <taxon>Streptophyta</taxon>
        <taxon>Embryophyta</taxon>
        <taxon>Tracheophyta</taxon>
        <taxon>Spermatophyta</taxon>
        <taxon>Magnoliopsida</taxon>
        <taxon>eudicotyledons</taxon>
        <taxon>Gunneridae</taxon>
        <taxon>Pentapetalae</taxon>
        <taxon>asterids</taxon>
        <taxon>campanulids</taxon>
        <taxon>Asterales</taxon>
        <taxon>Asteraceae</taxon>
        <taxon>Asteroideae</taxon>
        <taxon>Anthemideae</taxon>
        <taxon>Anthemidinae</taxon>
        <taxon>Tanacetum</taxon>
    </lineage>
</organism>
<dbReference type="InterPro" id="IPR025724">
    <property type="entry name" value="GAG-pre-integrase_dom"/>
</dbReference>
<evidence type="ECO:0000313" key="2">
    <source>
        <dbReference type="EMBL" id="GFB09225.1"/>
    </source>
</evidence>
<reference evidence="2" key="1">
    <citation type="journal article" date="2019" name="Sci. Rep.">
        <title>Draft genome of Tanacetum cinerariifolium, the natural source of mosquito coil.</title>
        <authorList>
            <person name="Yamashiro T."/>
            <person name="Shiraishi A."/>
            <person name="Satake H."/>
            <person name="Nakayama K."/>
        </authorList>
    </citation>
    <scope>NUCLEOTIDE SEQUENCE</scope>
</reference>
<evidence type="ECO:0000259" key="1">
    <source>
        <dbReference type="Pfam" id="PF13976"/>
    </source>
</evidence>
<gene>
    <name evidence="2" type="ORF">Tci_681196</name>
</gene>
<sequence length="309" mass="33912">QYTLQDQGIFDSGCSRNMIGYKSFLRKYQEIDGGFVAFGGSPKGGKITGDLTCLFAKATIDESNLWHRRLGHINFKTLNKLVRSPNLEFMRPFGCHVTILNTLDHLGKFDGKADEGFLVGYYSSDVNAGDQPGDVNAGDIKGDVDEISKNDDVCQRNEIRIDSSTHVVNAASTSINTASNIIVVGSLNTNISDSNHTNMSTLETTGIFDGAFDDKDLGAEANTNNLDSSTVVSPIPTIRVHKDHLKEQIIGDPNLNTQTRRMINFFKETAMHMPKIVLLLLSLQLVQTLHHSLLLLPVYAPELLAVLCS</sequence>
<proteinExistence type="predicted"/>
<dbReference type="EMBL" id="BKCJ010550320">
    <property type="protein sequence ID" value="GFB09225.1"/>
    <property type="molecule type" value="Genomic_DNA"/>
</dbReference>
<feature type="non-terminal residue" evidence="2">
    <location>
        <position position="1"/>
    </location>
</feature>
<name>A0A699KSJ5_TANCI</name>